<evidence type="ECO:0000256" key="4">
    <source>
        <dbReference type="ARBA" id="ARBA00022695"/>
    </source>
</evidence>
<organism evidence="10 11">
    <name type="scientific">Phaeodactylibacter xiamenensis</name>
    <dbReference type="NCBI Taxonomy" id="1524460"/>
    <lineage>
        <taxon>Bacteria</taxon>
        <taxon>Pseudomonadati</taxon>
        <taxon>Bacteroidota</taxon>
        <taxon>Saprospiria</taxon>
        <taxon>Saprospirales</taxon>
        <taxon>Haliscomenobacteraceae</taxon>
        <taxon>Phaeodactylibacter</taxon>
    </lineage>
</organism>
<dbReference type="Gene3D" id="1.20.272.10">
    <property type="match status" value="1"/>
</dbReference>
<proteinExistence type="inferred from homology"/>
<keyword evidence="4" id="KW-0548">Nucleotidyltransferase</keyword>
<keyword evidence="11" id="KW-1185">Reference proteome</keyword>
<dbReference type="NCBIfam" id="TIGR01128">
    <property type="entry name" value="holA"/>
    <property type="match status" value="1"/>
</dbReference>
<dbReference type="OrthoDB" id="1172326at2"/>
<keyword evidence="5" id="KW-0235">DNA replication</keyword>
<keyword evidence="3" id="KW-0808">Transferase</keyword>
<name>A0A098S0X2_9BACT</name>
<dbReference type="PANTHER" id="PTHR34388:SF1">
    <property type="entry name" value="DNA POLYMERASE III SUBUNIT DELTA"/>
    <property type="match status" value="1"/>
</dbReference>
<comment type="caution">
    <text evidence="10">The sequence shown here is derived from an EMBL/GenBank/DDBJ whole genome shotgun (WGS) entry which is preliminary data.</text>
</comment>
<dbReference type="EC" id="2.7.7.7" evidence="1"/>
<keyword evidence="6" id="KW-0239">DNA-directed DNA polymerase</keyword>
<dbReference type="GO" id="GO:0003887">
    <property type="term" value="F:DNA-directed DNA polymerase activity"/>
    <property type="evidence" value="ECO:0007669"/>
    <property type="project" value="UniProtKB-KW"/>
</dbReference>
<evidence type="ECO:0000256" key="1">
    <source>
        <dbReference type="ARBA" id="ARBA00012417"/>
    </source>
</evidence>
<evidence type="ECO:0000256" key="2">
    <source>
        <dbReference type="ARBA" id="ARBA00017703"/>
    </source>
</evidence>
<dbReference type="InterPro" id="IPR008921">
    <property type="entry name" value="DNA_pol3_clamp-load_cplx_C"/>
</dbReference>
<feature type="domain" description="DNA polymerase III delta N-terminal" evidence="9">
    <location>
        <begin position="19"/>
        <end position="133"/>
    </location>
</feature>
<dbReference type="Gene3D" id="3.40.50.300">
    <property type="entry name" value="P-loop containing nucleotide triphosphate hydrolases"/>
    <property type="match status" value="1"/>
</dbReference>
<dbReference type="GO" id="GO:0006261">
    <property type="term" value="P:DNA-templated DNA replication"/>
    <property type="evidence" value="ECO:0007669"/>
    <property type="project" value="TreeGrafter"/>
</dbReference>
<dbReference type="InterPro" id="IPR027417">
    <property type="entry name" value="P-loop_NTPase"/>
</dbReference>
<dbReference type="STRING" id="1524460.IX84_24255"/>
<dbReference type="Gene3D" id="1.10.8.60">
    <property type="match status" value="1"/>
</dbReference>
<reference evidence="10 11" key="1">
    <citation type="journal article" date="2014" name="Int. J. Syst. Evol. Microbiol.">
        <title>Phaeodactylibacter xiamenensis gen. nov., sp. nov., a member of the family Saprospiraceae isolated from the marine alga Phaeodactylum tricornutum.</title>
        <authorList>
            <person name="Chen Z.Jr."/>
            <person name="Lei X."/>
            <person name="Lai Q."/>
            <person name="Li Y."/>
            <person name="Zhang B."/>
            <person name="Zhang J."/>
            <person name="Zhang H."/>
            <person name="Yang L."/>
            <person name="Zheng W."/>
            <person name="Tian Y."/>
            <person name="Yu Z."/>
            <person name="Xu H.Jr."/>
            <person name="Zheng T."/>
        </authorList>
    </citation>
    <scope>NUCLEOTIDE SEQUENCE [LARGE SCALE GENOMIC DNA]</scope>
    <source>
        <strain evidence="10 11">KD52</strain>
    </source>
</reference>
<dbReference type="AlphaFoldDB" id="A0A098S0X2"/>
<gene>
    <name evidence="10" type="ORF">IX84_24255</name>
</gene>
<dbReference type="SUPFAM" id="SSF52540">
    <property type="entry name" value="P-loop containing nucleoside triphosphate hydrolases"/>
    <property type="match status" value="1"/>
</dbReference>
<dbReference type="GO" id="GO:0009360">
    <property type="term" value="C:DNA polymerase III complex"/>
    <property type="evidence" value="ECO:0007669"/>
    <property type="project" value="InterPro"/>
</dbReference>
<evidence type="ECO:0000259" key="9">
    <source>
        <dbReference type="Pfam" id="PF06144"/>
    </source>
</evidence>
<evidence type="ECO:0000256" key="6">
    <source>
        <dbReference type="ARBA" id="ARBA00022932"/>
    </source>
</evidence>
<sequence length="335" mass="38499">MDFQQILHELREKKFRPIYFLHGKEPYFIDSISHYIEKNALSEAEQSFNQTVFYGKDVDHMAIVDTARRFPMMASHQVVLLKEAQDMRTLSDLLSYIEKPMESTILVICHKHKKLNLNSKFGKALKKNALIFESKPLYDNQVPGWISNYLKSHKLTITPKAGELIAENLGTDLSKIANELDKLALNLPPGTQVDDAAVEQHIGISKDFNVFELQRAIGLRDPLKAQRIVNYFSANPKKGPMPMLIGSLYNYFSKIYLFHAAKNLPENELLSTLQLRSSFFLKEYRAAARNYSHSKTEQVITLLKEFDLKSKGVGYNNTGKPEGELMKEMVWRIMH</sequence>
<evidence type="ECO:0000256" key="8">
    <source>
        <dbReference type="ARBA" id="ARBA00049244"/>
    </source>
</evidence>
<dbReference type="Pfam" id="PF06144">
    <property type="entry name" value="DNA_pol3_delta"/>
    <property type="match status" value="1"/>
</dbReference>
<dbReference type="PANTHER" id="PTHR34388">
    <property type="entry name" value="DNA POLYMERASE III SUBUNIT DELTA"/>
    <property type="match status" value="1"/>
</dbReference>
<comment type="similarity">
    <text evidence="7">Belongs to the DNA polymerase HolA subunit family.</text>
</comment>
<accession>A0A098S0X2</accession>
<comment type="catalytic activity">
    <reaction evidence="8">
        <text>DNA(n) + a 2'-deoxyribonucleoside 5'-triphosphate = DNA(n+1) + diphosphate</text>
        <dbReference type="Rhea" id="RHEA:22508"/>
        <dbReference type="Rhea" id="RHEA-COMP:17339"/>
        <dbReference type="Rhea" id="RHEA-COMP:17340"/>
        <dbReference type="ChEBI" id="CHEBI:33019"/>
        <dbReference type="ChEBI" id="CHEBI:61560"/>
        <dbReference type="ChEBI" id="CHEBI:173112"/>
        <dbReference type="EC" id="2.7.7.7"/>
    </reaction>
</comment>
<evidence type="ECO:0000256" key="7">
    <source>
        <dbReference type="ARBA" id="ARBA00034754"/>
    </source>
</evidence>
<dbReference type="GO" id="GO:0003677">
    <property type="term" value="F:DNA binding"/>
    <property type="evidence" value="ECO:0007669"/>
    <property type="project" value="InterPro"/>
</dbReference>
<dbReference type="InterPro" id="IPR010372">
    <property type="entry name" value="DNA_pol3_delta_N"/>
</dbReference>
<evidence type="ECO:0000313" key="10">
    <source>
        <dbReference type="EMBL" id="KGE85761.1"/>
    </source>
</evidence>
<evidence type="ECO:0000313" key="11">
    <source>
        <dbReference type="Proteomes" id="UP000029736"/>
    </source>
</evidence>
<dbReference type="EMBL" id="JPOS01000083">
    <property type="protein sequence ID" value="KGE85761.1"/>
    <property type="molecule type" value="Genomic_DNA"/>
</dbReference>
<dbReference type="InterPro" id="IPR005790">
    <property type="entry name" value="DNA_polIII_delta"/>
</dbReference>
<evidence type="ECO:0000256" key="3">
    <source>
        <dbReference type="ARBA" id="ARBA00022679"/>
    </source>
</evidence>
<evidence type="ECO:0000256" key="5">
    <source>
        <dbReference type="ARBA" id="ARBA00022705"/>
    </source>
</evidence>
<protein>
    <recommendedName>
        <fullName evidence="2">DNA polymerase III subunit delta</fullName>
        <ecNumber evidence="1">2.7.7.7</ecNumber>
    </recommendedName>
</protein>
<dbReference type="Proteomes" id="UP000029736">
    <property type="component" value="Unassembled WGS sequence"/>
</dbReference>
<dbReference type="SUPFAM" id="SSF48019">
    <property type="entry name" value="post-AAA+ oligomerization domain-like"/>
    <property type="match status" value="1"/>
</dbReference>